<dbReference type="RefSeq" id="WP_172111572.1">
    <property type="nucleotide sequence ID" value="NZ_JABFDN010000004.1"/>
</dbReference>
<evidence type="ECO:0000259" key="6">
    <source>
        <dbReference type="PROSITE" id="PS50885"/>
    </source>
</evidence>
<dbReference type="SMART" id="SM00304">
    <property type="entry name" value="HAMP"/>
    <property type="match status" value="1"/>
</dbReference>
<name>A0ABX2CE53_9BRAD</name>
<dbReference type="SMART" id="SM01358">
    <property type="entry name" value="HBM"/>
    <property type="match status" value="1"/>
</dbReference>
<dbReference type="Proteomes" id="UP000886476">
    <property type="component" value="Unassembled WGS sequence"/>
</dbReference>
<dbReference type="InterPro" id="IPR032255">
    <property type="entry name" value="HBM"/>
</dbReference>
<evidence type="ECO:0000256" key="1">
    <source>
        <dbReference type="ARBA" id="ARBA00023224"/>
    </source>
</evidence>
<accession>A0ABX2CE53</accession>
<keyword evidence="4" id="KW-0472">Membrane</keyword>
<gene>
    <name evidence="7" type="ORF">HL667_15995</name>
</gene>
<feature type="domain" description="Methyl-accepting transducer" evidence="5">
    <location>
        <begin position="409"/>
        <end position="635"/>
    </location>
</feature>
<dbReference type="Gene3D" id="1.10.287.950">
    <property type="entry name" value="Methyl-accepting chemotaxis protein"/>
    <property type="match status" value="1"/>
</dbReference>
<dbReference type="CDD" id="cd06225">
    <property type="entry name" value="HAMP"/>
    <property type="match status" value="1"/>
</dbReference>
<evidence type="ECO:0000256" key="3">
    <source>
        <dbReference type="PROSITE-ProRule" id="PRU00284"/>
    </source>
</evidence>
<feature type="domain" description="HAMP" evidence="6">
    <location>
        <begin position="308"/>
        <end position="361"/>
    </location>
</feature>
<dbReference type="Pfam" id="PF00672">
    <property type="entry name" value="HAMP"/>
    <property type="match status" value="1"/>
</dbReference>
<protein>
    <submittedName>
        <fullName evidence="7">Methyl-accepting chemotaxis protein</fullName>
    </submittedName>
</protein>
<comment type="caution">
    <text evidence="7">The sequence shown here is derived from an EMBL/GenBank/DDBJ whole genome shotgun (WGS) entry which is preliminary data.</text>
</comment>
<keyword evidence="1 3" id="KW-0807">Transducer</keyword>
<dbReference type="InterPro" id="IPR003660">
    <property type="entry name" value="HAMP_dom"/>
</dbReference>
<keyword evidence="4" id="KW-0812">Transmembrane</keyword>
<dbReference type="PROSITE" id="PS50111">
    <property type="entry name" value="CHEMOTAXIS_TRANSDUC_2"/>
    <property type="match status" value="1"/>
</dbReference>
<dbReference type="Pfam" id="PF07238">
    <property type="entry name" value="PilZ"/>
    <property type="match status" value="1"/>
</dbReference>
<evidence type="ECO:0000256" key="4">
    <source>
        <dbReference type="SAM" id="Phobius"/>
    </source>
</evidence>
<reference evidence="7" key="1">
    <citation type="submission" date="2020-05" db="EMBL/GenBank/DDBJ databases">
        <title>Nod-independent and nitrogen-fixing Bradyrhizobium aeschynomene sp. nov. isolated from nodules of Aeschynomene indica.</title>
        <authorList>
            <person name="Zhang Z."/>
        </authorList>
    </citation>
    <scope>NUCLEOTIDE SEQUENCE</scope>
    <source>
        <strain evidence="7">83012</strain>
    </source>
</reference>
<feature type="transmembrane region" description="Helical" evidence="4">
    <location>
        <begin position="21"/>
        <end position="42"/>
    </location>
</feature>
<dbReference type="Gene3D" id="2.40.10.220">
    <property type="entry name" value="predicted glycosyltransferase like domains"/>
    <property type="match status" value="1"/>
</dbReference>
<dbReference type="Pfam" id="PF00015">
    <property type="entry name" value="MCPsignal"/>
    <property type="match status" value="1"/>
</dbReference>
<organism evidence="7 8">
    <name type="scientific">Bradyrhizobium aeschynomenes</name>
    <dbReference type="NCBI Taxonomy" id="2734909"/>
    <lineage>
        <taxon>Bacteria</taxon>
        <taxon>Pseudomonadati</taxon>
        <taxon>Pseudomonadota</taxon>
        <taxon>Alphaproteobacteria</taxon>
        <taxon>Hyphomicrobiales</taxon>
        <taxon>Nitrobacteraceae</taxon>
        <taxon>Bradyrhizobium</taxon>
    </lineage>
</organism>
<dbReference type="PANTHER" id="PTHR32089:SF112">
    <property type="entry name" value="LYSOZYME-LIKE PROTEIN-RELATED"/>
    <property type="match status" value="1"/>
</dbReference>
<dbReference type="InterPro" id="IPR009875">
    <property type="entry name" value="PilZ_domain"/>
</dbReference>
<feature type="transmembrane region" description="Helical" evidence="4">
    <location>
        <begin position="288"/>
        <end position="311"/>
    </location>
</feature>
<comment type="similarity">
    <text evidence="2">Belongs to the methyl-accepting chemotaxis (MCP) protein family.</text>
</comment>
<evidence type="ECO:0000313" key="7">
    <source>
        <dbReference type="EMBL" id="NPU66506.1"/>
    </source>
</evidence>
<sequence length="929" mass="99706">MSASLAVSAQGRIRFGLKGQILCLGVAGVAVIGCLYLTGLSIERRSQQVADRVGMLAGLSGGIWEGLLQARGTATEFLQKPSDAKVAAHQQIVTSIGARLDRADAILSAAPGDETARQAASSREAITGHAARFANVVAAQKIIGFDENDGLQGKLRGAVRAIETQLTKHDQPRLAVLMLMMRRHEKDFMLRGDPKYGDDLRKRVDEFGAALAKSDLPEAVKSEIVKLMDVYRASFLAYMGGQTKLLDEAAELTRHYESVSPTLQGIRSAADQRLGVVKAELAGVKDSVFWSICITVLITAIAALLFGRWLASPLLQMARAMERLAQNDLDVQLEPVKRRDEVGQISRALGVFHGKLLENRQLTEEQARAKEAAERERKKMFAEMWELLETDLDCAVAEVMTISGDASSRSAQAVSEAKTIASEAGMVAQASARASSNVTTVSSSAEELSATGREIAQRAAETAELASRAAREAQQAGSTVAALSDAAEQISSVVSTIAEVAAQTNLLALNATIEAARAGEAGAGFAIVAHEVKALARKTSDAADDIAQRIDRISTATSDSTAVISKISAAIGSIDGASAAMAAAAEQQEATLREVARSLTEASAGVALVAENVTRISGRSTEIEQQTQTVSELVNGTNGRVSELRANLMVSLRTSSLGDRRSSDMRRPVSMPARLHSRGGHVDGALLDISGGGLRFRAAMDVVGLAEQQRVRVECAAFGIVEADIVAIGNRDVHLSFGELDQAQREAVDGLLAKIDRAEQAHVDAARAVADEITEAIERSIASGESTVAQWFDFNYQRIPDTDPEQFEAPFTALCDRLLPPIQEAALVADPNVVFCVAIDRNAYIPTHNRKVSLPQRRGERAWNVGNCRNRRFYKDRAGMAAARTLHGHLAQRYERDMGGGVTMLVKEIDVPIRINERHWGGLRLAFKL</sequence>
<keyword evidence="8" id="KW-1185">Reference proteome</keyword>
<dbReference type="Gene3D" id="6.10.340.10">
    <property type="match status" value="1"/>
</dbReference>
<dbReference type="EMBL" id="JABFDN010000004">
    <property type="protein sequence ID" value="NPU66506.1"/>
    <property type="molecule type" value="Genomic_DNA"/>
</dbReference>
<dbReference type="PROSITE" id="PS50885">
    <property type="entry name" value="HAMP"/>
    <property type="match status" value="1"/>
</dbReference>
<proteinExistence type="inferred from homology"/>
<dbReference type="SUPFAM" id="SSF58104">
    <property type="entry name" value="Methyl-accepting chemotaxis protein (MCP) signaling domain"/>
    <property type="match status" value="1"/>
</dbReference>
<keyword evidence="4" id="KW-1133">Transmembrane helix</keyword>
<evidence type="ECO:0000313" key="8">
    <source>
        <dbReference type="Proteomes" id="UP000886476"/>
    </source>
</evidence>
<dbReference type="SMART" id="SM00283">
    <property type="entry name" value="MA"/>
    <property type="match status" value="1"/>
</dbReference>
<dbReference type="PANTHER" id="PTHR32089">
    <property type="entry name" value="METHYL-ACCEPTING CHEMOTAXIS PROTEIN MCPB"/>
    <property type="match status" value="1"/>
</dbReference>
<evidence type="ECO:0000259" key="5">
    <source>
        <dbReference type="PROSITE" id="PS50111"/>
    </source>
</evidence>
<evidence type="ECO:0000256" key="2">
    <source>
        <dbReference type="ARBA" id="ARBA00029447"/>
    </source>
</evidence>
<dbReference type="InterPro" id="IPR004089">
    <property type="entry name" value="MCPsignal_dom"/>
</dbReference>